<reference evidence="2 3" key="1">
    <citation type="submission" date="2016-05" db="EMBL/GenBank/DDBJ databases">
        <title>Comparative analysis of secretome profiles of manganese(II)-oxidizing ascomycete fungi.</title>
        <authorList>
            <consortium name="DOE Joint Genome Institute"/>
            <person name="Zeiner C.A."/>
            <person name="Purvine S.O."/>
            <person name="Zink E.M."/>
            <person name="Wu S."/>
            <person name="Pasa-Tolic L."/>
            <person name="Chaput D.L."/>
            <person name="Haridas S."/>
            <person name="Grigoriev I.V."/>
            <person name="Santelli C.M."/>
            <person name="Hansel C.M."/>
        </authorList>
    </citation>
    <scope>NUCLEOTIDE SEQUENCE [LARGE SCALE GENOMIC DNA]</scope>
    <source>
        <strain evidence="2 3">AP3s5-JAC2a</strain>
    </source>
</reference>
<sequence length="495" mass="52180">MAAAVVLRQKDRELHLHRGSGDYVQMIFAASSAVVRIGRPMAAARQRSQTGRPVREACDEKAAAGRTLAEEPVAEAIGRERAAGGRAGGRVAAAAAGGRPGQREGRSASVWAGGGCASAATTARGQGELPSAELACLANGGRRARSPVRIELAPECRAWASPWLGGETPVPSVVDVHGKCPLLPAGDLLRPPGTSPRAGRHDDGGPTAHASMLAVIDRADEPHWRRGRPSVWLPSRIAPANHAALVCIYLHTFTYTCTAVRRLPLLHPVYQDPASRSHALHTLAAAPRTARRHTPRGAVQRYTSQIAPSTPPDAQQKPADNTPSSAVTPLDERRPPAPPSAPRSICPALCHLGPPAFKETNVCHQPAPHDRKFAPLCAAPSRANACSDLSSRPPPALRVAARVAIATSSTARRVPTTPRVQTPVVHRRSPLPVRHTSATSELVVGLGIYRPETTATSFDAPDHRPILPRIHTSAPPTTPQGVARKSPSPCASIAI</sequence>
<dbReference type="EMBL" id="KV441548">
    <property type="protein sequence ID" value="OAG13171.1"/>
    <property type="molecule type" value="Genomic_DNA"/>
</dbReference>
<dbReference type="InParanoid" id="A0A177D132"/>
<feature type="region of interest" description="Disordered" evidence="1">
    <location>
        <begin position="187"/>
        <end position="207"/>
    </location>
</feature>
<evidence type="ECO:0000256" key="1">
    <source>
        <dbReference type="SAM" id="MobiDB-lite"/>
    </source>
</evidence>
<gene>
    <name evidence="2" type="ORF">CC84DRAFT_1171767</name>
</gene>
<dbReference type="Proteomes" id="UP000077069">
    <property type="component" value="Unassembled WGS sequence"/>
</dbReference>
<dbReference type="GeneID" id="28763415"/>
<dbReference type="AlphaFoldDB" id="A0A177D132"/>
<feature type="region of interest" description="Disordered" evidence="1">
    <location>
        <begin position="472"/>
        <end position="495"/>
    </location>
</feature>
<dbReference type="OrthoDB" id="10685724at2759"/>
<accession>A0A177D132</accession>
<name>A0A177D132_9PLEO</name>
<protein>
    <submittedName>
        <fullName evidence="2">Uncharacterized protein</fullName>
    </submittedName>
</protein>
<evidence type="ECO:0000313" key="2">
    <source>
        <dbReference type="EMBL" id="OAG13171.1"/>
    </source>
</evidence>
<evidence type="ECO:0000313" key="3">
    <source>
        <dbReference type="Proteomes" id="UP000077069"/>
    </source>
</evidence>
<dbReference type="RefSeq" id="XP_018043536.1">
    <property type="nucleotide sequence ID" value="XM_018179929.1"/>
</dbReference>
<feature type="compositionally biased region" description="Polar residues" evidence="1">
    <location>
        <begin position="318"/>
        <end position="327"/>
    </location>
</feature>
<organism evidence="2 3">
    <name type="scientific">Paraphaeosphaeria sporulosa</name>
    <dbReference type="NCBI Taxonomy" id="1460663"/>
    <lineage>
        <taxon>Eukaryota</taxon>
        <taxon>Fungi</taxon>
        <taxon>Dikarya</taxon>
        <taxon>Ascomycota</taxon>
        <taxon>Pezizomycotina</taxon>
        <taxon>Dothideomycetes</taxon>
        <taxon>Pleosporomycetidae</taxon>
        <taxon>Pleosporales</taxon>
        <taxon>Massarineae</taxon>
        <taxon>Didymosphaeriaceae</taxon>
        <taxon>Paraphaeosphaeria</taxon>
    </lineage>
</organism>
<proteinExistence type="predicted"/>
<keyword evidence="3" id="KW-1185">Reference proteome</keyword>
<feature type="region of interest" description="Disordered" evidence="1">
    <location>
        <begin position="285"/>
        <end position="343"/>
    </location>
</feature>